<proteinExistence type="predicted"/>
<comment type="caution">
    <text evidence="2">The sequence shown here is derived from an EMBL/GenBank/DDBJ whole genome shotgun (WGS) entry which is preliminary data.</text>
</comment>
<sequence length="146" mass="16128">MKAWLLSFCLLLTSCAAITQTTLLTFPAARLQLDTVTVPVQLANTPALRAQGLMFQQQAEPGMLLLYTEPQAISLWMRNTSMPLDVAFITEDWTIHHIRQLQPFDETPVPSEIAIIAALEMPQGWFAAQNLGKGTPVRLLAAEAKP</sequence>
<name>A0ABS8BZ34_9ALTE</name>
<dbReference type="PROSITE" id="PS51257">
    <property type="entry name" value="PROKAR_LIPOPROTEIN"/>
    <property type="match status" value="1"/>
</dbReference>
<reference evidence="2 3" key="1">
    <citation type="submission" date="2021-10" db="EMBL/GenBank/DDBJ databases">
        <title>Alishewanella koreense sp. nov. isolated from seawater of southwestern coast in South Korea and the proposal for the reclassification of Rheinheimera perlucida and Rheinheimera tuosuensis as Arsukibacterium perlucida and Arsukibacterium tuosuensis.</title>
        <authorList>
            <person name="Kim K.H."/>
            <person name="Ruan W."/>
            <person name="Kim K.R."/>
            <person name="Baek J.H."/>
            <person name="Jeon C.O."/>
        </authorList>
    </citation>
    <scope>NUCLEOTIDE SEQUENCE [LARGE SCALE GENOMIC DNA]</scope>
    <source>
        <strain evidence="2 3">16-MA</strain>
    </source>
</reference>
<dbReference type="Gene3D" id="2.60.120.1140">
    <property type="entry name" value="Protein of unknown function DUF192"/>
    <property type="match status" value="1"/>
</dbReference>
<dbReference type="PANTHER" id="PTHR37953:SF1">
    <property type="entry name" value="UPF0127 PROTEIN MJ1496"/>
    <property type="match status" value="1"/>
</dbReference>
<accession>A0ABS8BZ34</accession>
<evidence type="ECO:0000313" key="2">
    <source>
        <dbReference type="EMBL" id="MCB5225318.1"/>
    </source>
</evidence>
<keyword evidence="3" id="KW-1185">Reference proteome</keyword>
<dbReference type="EMBL" id="JAEINI020000001">
    <property type="protein sequence ID" value="MCB5225318.1"/>
    <property type="molecule type" value="Genomic_DNA"/>
</dbReference>
<feature type="chain" id="PRO_5045129653" evidence="1">
    <location>
        <begin position="20"/>
        <end position="146"/>
    </location>
</feature>
<keyword evidence="1" id="KW-0732">Signal</keyword>
<dbReference type="InterPro" id="IPR038695">
    <property type="entry name" value="Saro_0823-like_sf"/>
</dbReference>
<dbReference type="Pfam" id="PF02643">
    <property type="entry name" value="DUF192"/>
    <property type="match status" value="1"/>
</dbReference>
<feature type="signal peptide" evidence="1">
    <location>
        <begin position="1"/>
        <end position="19"/>
    </location>
</feature>
<evidence type="ECO:0000256" key="1">
    <source>
        <dbReference type="SAM" id="SignalP"/>
    </source>
</evidence>
<gene>
    <name evidence="2" type="ORF">JAO78_000610</name>
</gene>
<protein>
    <submittedName>
        <fullName evidence="2">DUF192 domain-containing protein</fullName>
    </submittedName>
</protein>
<dbReference type="InterPro" id="IPR003795">
    <property type="entry name" value="DUF192"/>
</dbReference>
<dbReference type="PANTHER" id="PTHR37953">
    <property type="entry name" value="UPF0127 PROTEIN MJ1496"/>
    <property type="match status" value="1"/>
</dbReference>
<dbReference type="Proteomes" id="UP000633814">
    <property type="component" value="Unassembled WGS sequence"/>
</dbReference>
<evidence type="ECO:0000313" key="3">
    <source>
        <dbReference type="Proteomes" id="UP000633814"/>
    </source>
</evidence>
<dbReference type="RefSeq" id="WP_226749414.1">
    <property type="nucleotide sequence ID" value="NZ_JAEINI020000001.1"/>
</dbReference>
<organism evidence="2 3">
    <name type="scientific">Alishewanella maricola</name>
    <dbReference type="NCBI Taxonomy" id="2795740"/>
    <lineage>
        <taxon>Bacteria</taxon>
        <taxon>Pseudomonadati</taxon>
        <taxon>Pseudomonadota</taxon>
        <taxon>Gammaproteobacteria</taxon>
        <taxon>Alteromonadales</taxon>
        <taxon>Alteromonadaceae</taxon>
        <taxon>Alishewanella</taxon>
    </lineage>
</organism>